<reference evidence="7 8" key="1">
    <citation type="submission" date="2010-08" db="EMBL/GenBank/DDBJ databases">
        <authorList>
            <person name="Weinstock G."/>
            <person name="Sodergren E."/>
            <person name="Clifton S."/>
            <person name="Fulton L."/>
            <person name="Fulton B."/>
            <person name="Courtney L."/>
            <person name="Fronick C."/>
            <person name="Harrison M."/>
            <person name="Strong C."/>
            <person name="Farmer C."/>
            <person name="Delahaunty K."/>
            <person name="Markovic C."/>
            <person name="Hall O."/>
            <person name="Minx P."/>
            <person name="Tomlinson C."/>
            <person name="Mitreva M."/>
            <person name="Hou S."/>
            <person name="Chen J."/>
            <person name="Wollam A."/>
            <person name="Pepin K.H."/>
            <person name="Johnson M."/>
            <person name="Bhonagiri V."/>
            <person name="Zhang X."/>
            <person name="Suruliraj S."/>
            <person name="Warren W."/>
            <person name="Chinwalla A."/>
            <person name="Mardis E.R."/>
            <person name="Wilson R.K."/>
        </authorList>
    </citation>
    <scope>NUCLEOTIDE SEQUENCE [LARGE SCALE GENOMIC DNA]</scope>
    <source>
        <strain evidence="7 8">F0359</strain>
    </source>
</reference>
<feature type="transmembrane region" description="Helical" evidence="6">
    <location>
        <begin position="192"/>
        <end position="213"/>
    </location>
</feature>
<dbReference type="OrthoDB" id="9762947at2"/>
<protein>
    <submittedName>
        <fullName evidence="7">Amino acid permease</fullName>
    </submittedName>
</protein>
<feature type="transmembrane region" description="Helical" evidence="6">
    <location>
        <begin position="155"/>
        <end position="172"/>
    </location>
</feature>
<dbReference type="Proteomes" id="UP000003195">
    <property type="component" value="Unassembled WGS sequence"/>
</dbReference>
<feature type="transmembrane region" description="Helical" evidence="6">
    <location>
        <begin position="93"/>
        <end position="114"/>
    </location>
</feature>
<feature type="transmembrane region" description="Helical" evidence="6">
    <location>
        <begin position="378"/>
        <end position="397"/>
    </location>
</feature>
<dbReference type="eggNOG" id="COG0531">
    <property type="taxonomic scope" value="Bacteria"/>
</dbReference>
<accession>E2ZA48</accession>
<evidence type="ECO:0000256" key="2">
    <source>
        <dbReference type="ARBA" id="ARBA00022475"/>
    </source>
</evidence>
<dbReference type="STRING" id="706434.HMPREF9429_00307"/>
<evidence type="ECO:0000256" key="5">
    <source>
        <dbReference type="ARBA" id="ARBA00023136"/>
    </source>
</evidence>
<dbReference type="HOGENOM" id="CLU_007946_15_12_9"/>
<dbReference type="InterPro" id="IPR050367">
    <property type="entry name" value="APC_superfamily"/>
</dbReference>
<feature type="transmembrane region" description="Helical" evidence="6">
    <location>
        <begin position="342"/>
        <end position="366"/>
    </location>
</feature>
<evidence type="ECO:0000256" key="1">
    <source>
        <dbReference type="ARBA" id="ARBA00004651"/>
    </source>
</evidence>
<keyword evidence="5 6" id="KW-0472">Membrane</keyword>
<feature type="transmembrane region" description="Helical" evidence="6">
    <location>
        <begin position="35"/>
        <end position="60"/>
    </location>
</feature>
<evidence type="ECO:0000256" key="3">
    <source>
        <dbReference type="ARBA" id="ARBA00022692"/>
    </source>
</evidence>
<feature type="transmembrane region" description="Helical" evidence="6">
    <location>
        <begin position="9"/>
        <end position="29"/>
    </location>
</feature>
<evidence type="ECO:0000256" key="6">
    <source>
        <dbReference type="SAM" id="Phobius"/>
    </source>
</evidence>
<evidence type="ECO:0000313" key="7">
    <source>
        <dbReference type="EMBL" id="EFQ04810.1"/>
    </source>
</evidence>
<feature type="transmembrane region" description="Helical" evidence="6">
    <location>
        <begin position="403"/>
        <end position="422"/>
    </location>
</feature>
<dbReference type="PANTHER" id="PTHR42770:SF18">
    <property type="entry name" value="ARGININE_AGMATINE ANTIPORTER"/>
    <property type="match status" value="1"/>
</dbReference>
<dbReference type="GO" id="GO:0022857">
    <property type="term" value="F:transmembrane transporter activity"/>
    <property type="evidence" value="ECO:0007669"/>
    <property type="project" value="InterPro"/>
</dbReference>
<comment type="subcellular location">
    <subcellularLocation>
        <location evidence="1">Cell membrane</location>
        <topology evidence="1">Multi-pass membrane protein</topology>
    </subcellularLocation>
</comment>
<keyword evidence="3 6" id="KW-0812">Transmembrane</keyword>
<feature type="transmembrane region" description="Helical" evidence="6">
    <location>
        <begin position="225"/>
        <end position="250"/>
    </location>
</feature>
<proteinExistence type="predicted"/>
<gene>
    <name evidence="7" type="ORF">HMPREF9429_00307</name>
</gene>
<organism evidence="7 8">
    <name type="scientific">Megasphaera micronuciformis F0359</name>
    <dbReference type="NCBI Taxonomy" id="706434"/>
    <lineage>
        <taxon>Bacteria</taxon>
        <taxon>Bacillati</taxon>
        <taxon>Bacillota</taxon>
        <taxon>Negativicutes</taxon>
        <taxon>Veillonellales</taxon>
        <taxon>Veillonellaceae</taxon>
        <taxon>Megasphaera</taxon>
    </lineage>
</organism>
<sequence length="436" mass="46868">MKEAKNKFGFWSIVLLGINAIVGTGIFLLPNKAYAVIGSASLGVLFFDALLAGCIALCFAEAAGFFTRNGGPYLYAKHALGDFWGFEVGVLKWVVIIIAWATMSVGFATALGAAFPMLGGDMNKNIIASVIIILLTVLNLLGVDTSKRLNDLITVSKLVPLFAFICVGIFFVNGSNFTPVFLNDEYTPGSFAQAAVLLFFAYTGFEAIAVAAEDMDNPKKNLPRAIITVMVSVTVLYLLILGVCIGVMGPELASSQAPVQDAFYKAIGPVGMYFVLAGTLLSMGGINFAQAFMAPRIATALSEDGMLPAVLSKRDKKNIPYVAAITTAVLSLLLAWSGSFTMLAAISAVSRFTQYLPTCIAVIVFRKKWAHKERPYKIPFGITIPLIAVVVSLWMLLQATAAQLTWGLGGCIVILPFYVMYLRKKKAGLIKESEEL</sequence>
<dbReference type="AlphaFoldDB" id="E2ZA48"/>
<feature type="transmembrane region" description="Helical" evidence="6">
    <location>
        <begin position="270"/>
        <end position="289"/>
    </location>
</feature>
<dbReference type="PANTHER" id="PTHR42770">
    <property type="entry name" value="AMINO ACID TRANSPORTER-RELATED"/>
    <property type="match status" value="1"/>
</dbReference>
<dbReference type="InterPro" id="IPR002293">
    <property type="entry name" value="AA/rel_permease1"/>
</dbReference>
<evidence type="ECO:0000313" key="8">
    <source>
        <dbReference type="Proteomes" id="UP000003195"/>
    </source>
</evidence>
<dbReference type="Pfam" id="PF13520">
    <property type="entry name" value="AA_permease_2"/>
    <property type="match status" value="1"/>
</dbReference>
<feature type="transmembrane region" description="Helical" evidence="6">
    <location>
        <begin position="319"/>
        <end position="336"/>
    </location>
</feature>
<keyword evidence="8" id="KW-1185">Reference proteome</keyword>
<dbReference type="RefSeq" id="WP_006941107.1">
    <property type="nucleotide sequence ID" value="NZ_GL538184.1"/>
</dbReference>
<keyword evidence="2" id="KW-1003">Cell membrane</keyword>
<dbReference type="GO" id="GO:0005886">
    <property type="term" value="C:plasma membrane"/>
    <property type="evidence" value="ECO:0007669"/>
    <property type="project" value="UniProtKB-SubCell"/>
</dbReference>
<feature type="transmembrane region" description="Helical" evidence="6">
    <location>
        <begin position="126"/>
        <end position="143"/>
    </location>
</feature>
<dbReference type="Gene3D" id="1.20.1740.10">
    <property type="entry name" value="Amino acid/polyamine transporter I"/>
    <property type="match status" value="1"/>
</dbReference>
<name>E2ZA48_9FIRM</name>
<dbReference type="EMBL" id="AECS01000010">
    <property type="protein sequence ID" value="EFQ04810.1"/>
    <property type="molecule type" value="Genomic_DNA"/>
</dbReference>
<dbReference type="PIRSF" id="PIRSF006060">
    <property type="entry name" value="AA_transporter"/>
    <property type="match status" value="1"/>
</dbReference>
<comment type="caution">
    <text evidence="7">The sequence shown here is derived from an EMBL/GenBank/DDBJ whole genome shotgun (WGS) entry which is preliminary data.</text>
</comment>
<evidence type="ECO:0000256" key="4">
    <source>
        <dbReference type="ARBA" id="ARBA00022989"/>
    </source>
</evidence>
<keyword evidence="4 6" id="KW-1133">Transmembrane helix</keyword>